<feature type="domain" description="Tail spike" evidence="1">
    <location>
        <begin position="137"/>
        <end position="354"/>
    </location>
</feature>
<name>A0A4Q7PKS7_9FIRM</name>
<dbReference type="EMBL" id="SGXF01000002">
    <property type="protein sequence ID" value="RZT00897.1"/>
    <property type="molecule type" value="Genomic_DNA"/>
</dbReference>
<dbReference type="AlphaFoldDB" id="A0A4Q7PKS7"/>
<protein>
    <submittedName>
        <fullName evidence="2">Phage minor structural protein</fullName>
    </submittedName>
</protein>
<dbReference type="Proteomes" id="UP000292927">
    <property type="component" value="Unassembled WGS sequence"/>
</dbReference>
<dbReference type="NCBIfam" id="TIGR01665">
    <property type="entry name" value="put_anti_recept"/>
    <property type="match status" value="1"/>
</dbReference>
<accession>A0A4Q7PKS7</accession>
<keyword evidence="3" id="KW-1185">Reference proteome</keyword>
<dbReference type="InterPro" id="IPR007119">
    <property type="entry name" value="Phage_tail_spike_N"/>
</dbReference>
<gene>
    <name evidence="2" type="ORF">EV209_1333</name>
</gene>
<dbReference type="InterPro" id="IPR010572">
    <property type="entry name" value="Tail_dom"/>
</dbReference>
<evidence type="ECO:0000313" key="2">
    <source>
        <dbReference type="EMBL" id="RZT00897.1"/>
    </source>
</evidence>
<reference evidence="2 3" key="1">
    <citation type="submission" date="2019-02" db="EMBL/GenBank/DDBJ databases">
        <title>Genomic Encyclopedia of Type Strains, Phase IV (KMG-IV): sequencing the most valuable type-strain genomes for metagenomic binning, comparative biology and taxonomic classification.</title>
        <authorList>
            <person name="Goeker M."/>
        </authorList>
    </citation>
    <scope>NUCLEOTIDE SEQUENCE [LARGE SCALE GENOMIC DNA]</scope>
    <source>
        <strain evidence="2 3">DSM 29486</strain>
    </source>
</reference>
<dbReference type="OrthoDB" id="5056238at2"/>
<dbReference type="RefSeq" id="WP_130434328.1">
    <property type="nucleotide sequence ID" value="NZ_SGXF01000002.1"/>
</dbReference>
<dbReference type="Pfam" id="PF06605">
    <property type="entry name" value="Prophage_tail"/>
    <property type="match status" value="1"/>
</dbReference>
<evidence type="ECO:0000259" key="1">
    <source>
        <dbReference type="Pfam" id="PF06605"/>
    </source>
</evidence>
<sequence>MYRVKIDGKLFYDPRMQDYQLTEAKLQQEVNKAGTFAMRIYPQHPLYTLPQKMQSIVIVQQDQAILFRGRVLNENIGFYGDKLLTCEGQLAFLNDSIVRPYQYKGSVAGYLELLINQHNSQVDDARRFAVGNVTVTDPNDYITRAASDYPSTMTELQDKLVKLLGGYLMPRIAGDTVYLDYLADTDVKNLQDVEFGVNLLDLSMILKGQDITTAIIPLGAQQEDDSRLTIKSVNNGLDYVSDPETTAKYGLIYKTIIYDDVTLPENLLRKGREALGEAMHPTQTINVTAADLSAAGYDVQSFRFGRYEKVRSRPHGIDTYMLVSKMTTDLLNPASNKLTLGVTRKSYTEYQFQIQKDQEKEVLDIFIHTKEEMKDIQAETNSGLDEIRNTVQTNYTNATQYADKIVLDALTEYVKTGDLESFKETISTQFQQTAEDFTFNFSRLVEQINTMEGESQSQFAELKKYIRFVNGNIVLGEENNPLILTIRNDRIAFTQAGVEVAYFSNSKMYVKKLEVTEAVTLVNLNITLQPGVALNGNII</sequence>
<proteinExistence type="predicted"/>
<comment type="caution">
    <text evidence="2">The sequence shown here is derived from an EMBL/GenBank/DDBJ whole genome shotgun (WGS) entry which is preliminary data.</text>
</comment>
<evidence type="ECO:0000313" key="3">
    <source>
        <dbReference type="Proteomes" id="UP000292927"/>
    </source>
</evidence>
<organism evidence="2 3">
    <name type="scientific">Cuneatibacter caecimuris</name>
    <dbReference type="NCBI Taxonomy" id="1796618"/>
    <lineage>
        <taxon>Bacteria</taxon>
        <taxon>Bacillati</taxon>
        <taxon>Bacillota</taxon>
        <taxon>Clostridia</taxon>
        <taxon>Lachnospirales</taxon>
        <taxon>Lachnospiraceae</taxon>
        <taxon>Cuneatibacter</taxon>
    </lineage>
</organism>